<accession>A0A7J5TY88</accession>
<dbReference type="EMBL" id="WELI01000007">
    <property type="protein sequence ID" value="KAB7728688.1"/>
    <property type="molecule type" value="Genomic_DNA"/>
</dbReference>
<feature type="domain" description="Cupin type-2" evidence="1">
    <location>
        <begin position="256"/>
        <end position="309"/>
    </location>
</feature>
<name>A0A7J5TY88_9BACT</name>
<feature type="domain" description="Cupin type-2" evidence="1">
    <location>
        <begin position="85"/>
        <end position="135"/>
    </location>
</feature>
<dbReference type="Pfam" id="PF07883">
    <property type="entry name" value="Cupin_2"/>
    <property type="match status" value="2"/>
</dbReference>
<dbReference type="RefSeq" id="WP_152125581.1">
    <property type="nucleotide sequence ID" value="NZ_WELI01000007.1"/>
</dbReference>
<sequence length="367" mass="39554">MSSEPQLTSADLTALYEKGAEMPGGLSAIQAVTPQNALPGQKIPYYLLNGSGNRYLVGGLVVSQLARPADTGNLFEWSVLTGGRGASLPMHTHAHTHEVLYVLEGVVELWLNGEHHLLVKGDFASIPPTVPHGFWMGTHRNQLISMTSEDGLSLLYPTLGTPYAGHVQPGDAVAPLAAEAMQQAEQVADIRFTDEPLTGDSPRRVTNAQLPGAVVPYVLAAGEGDRYTIGDQLFTVLSDNASTAHKLLVVGTEGPAGHMIIKHFHQKHSESFFCVDGQMAMWANGSLLDLNPGDFLSAPAGTIHAYQFKSPYTRIVGMLTPGIFEDFFRSAHPYTDHVYPQTPTPGPNFAKISQLDLVFVERPGPPK</sequence>
<dbReference type="InterPro" id="IPR053146">
    <property type="entry name" value="QDO-like"/>
</dbReference>
<dbReference type="AlphaFoldDB" id="A0A7J5TY88"/>
<comment type="caution">
    <text evidence="2">The sequence shown here is derived from an EMBL/GenBank/DDBJ whole genome shotgun (WGS) entry which is preliminary data.</text>
</comment>
<dbReference type="CDD" id="cd02215">
    <property type="entry name" value="cupin_QDO_N_C"/>
    <property type="match status" value="2"/>
</dbReference>
<evidence type="ECO:0000259" key="1">
    <source>
        <dbReference type="Pfam" id="PF07883"/>
    </source>
</evidence>
<dbReference type="InterPro" id="IPR011051">
    <property type="entry name" value="RmlC_Cupin_sf"/>
</dbReference>
<organism evidence="2 3">
    <name type="scientific">Rudanella paleaurantiibacter</name>
    <dbReference type="NCBI Taxonomy" id="2614655"/>
    <lineage>
        <taxon>Bacteria</taxon>
        <taxon>Pseudomonadati</taxon>
        <taxon>Bacteroidota</taxon>
        <taxon>Cytophagia</taxon>
        <taxon>Cytophagales</taxon>
        <taxon>Cytophagaceae</taxon>
        <taxon>Rudanella</taxon>
    </lineage>
</organism>
<reference evidence="2 3" key="1">
    <citation type="submission" date="2019-10" db="EMBL/GenBank/DDBJ databases">
        <title>Rudanella paleaurantiibacter sp. nov., isolated from sludge.</title>
        <authorList>
            <person name="Xu S.Q."/>
        </authorList>
    </citation>
    <scope>NUCLEOTIDE SEQUENCE [LARGE SCALE GENOMIC DNA]</scope>
    <source>
        <strain evidence="2 3">HX-22-17</strain>
    </source>
</reference>
<dbReference type="PANTHER" id="PTHR36440:SF1">
    <property type="entry name" value="PUTATIVE (AFU_ORTHOLOGUE AFUA_8G07350)-RELATED"/>
    <property type="match status" value="1"/>
</dbReference>
<evidence type="ECO:0000313" key="2">
    <source>
        <dbReference type="EMBL" id="KAB7728688.1"/>
    </source>
</evidence>
<dbReference type="InterPro" id="IPR013096">
    <property type="entry name" value="Cupin_2"/>
</dbReference>
<protein>
    <submittedName>
        <fullName evidence="2">Cupin domain-containing protein</fullName>
    </submittedName>
</protein>
<dbReference type="SUPFAM" id="SSF51182">
    <property type="entry name" value="RmlC-like cupins"/>
    <property type="match status" value="1"/>
</dbReference>
<dbReference type="InterPro" id="IPR014710">
    <property type="entry name" value="RmlC-like_jellyroll"/>
</dbReference>
<proteinExistence type="predicted"/>
<dbReference type="Proteomes" id="UP000488299">
    <property type="component" value="Unassembled WGS sequence"/>
</dbReference>
<evidence type="ECO:0000313" key="3">
    <source>
        <dbReference type="Proteomes" id="UP000488299"/>
    </source>
</evidence>
<gene>
    <name evidence="2" type="ORF">F5984_17800</name>
</gene>
<dbReference type="PANTHER" id="PTHR36440">
    <property type="entry name" value="PUTATIVE (AFU_ORTHOLOGUE AFUA_8G07350)-RELATED"/>
    <property type="match status" value="1"/>
</dbReference>
<keyword evidence="3" id="KW-1185">Reference proteome</keyword>
<dbReference type="Gene3D" id="2.60.120.10">
    <property type="entry name" value="Jelly Rolls"/>
    <property type="match status" value="2"/>
</dbReference>